<dbReference type="InterPro" id="IPR002577">
    <property type="entry name" value="HTH_HxlR"/>
</dbReference>
<proteinExistence type="predicted"/>
<dbReference type="AlphaFoldDB" id="A0AAP8QFE4"/>
<feature type="domain" description="HTH hxlR-type" evidence="1">
    <location>
        <begin position="1"/>
        <end position="32"/>
    </location>
</feature>
<dbReference type="SUPFAM" id="SSF46785">
    <property type="entry name" value="Winged helix' DNA-binding domain"/>
    <property type="match status" value="1"/>
</dbReference>
<evidence type="ECO:0000313" key="3">
    <source>
        <dbReference type="Proteomes" id="UP000239759"/>
    </source>
</evidence>
<dbReference type="Proteomes" id="UP000239759">
    <property type="component" value="Unassembled WGS sequence"/>
</dbReference>
<accession>A0AAP8QFE4</accession>
<gene>
    <name evidence="2" type="ORF">C4A77_03570</name>
</gene>
<evidence type="ECO:0000259" key="1">
    <source>
        <dbReference type="PROSITE" id="PS51118"/>
    </source>
</evidence>
<comment type="caution">
    <text evidence="2">The sequence shown here is derived from an EMBL/GenBank/DDBJ whole genome shotgun (WGS) entry which is preliminary data.</text>
</comment>
<dbReference type="EMBL" id="PRKQ01000003">
    <property type="protein sequence ID" value="PPB10718.1"/>
    <property type="molecule type" value="Genomic_DNA"/>
</dbReference>
<dbReference type="InterPro" id="IPR036390">
    <property type="entry name" value="WH_DNA-bd_sf"/>
</dbReference>
<dbReference type="InterPro" id="IPR036388">
    <property type="entry name" value="WH-like_DNA-bd_sf"/>
</dbReference>
<dbReference type="Gene3D" id="1.10.10.10">
    <property type="entry name" value="Winged helix-like DNA-binding domain superfamily/Winged helix DNA-binding domain"/>
    <property type="match status" value="1"/>
</dbReference>
<dbReference type="Pfam" id="PF01638">
    <property type="entry name" value="HxlR"/>
    <property type="match status" value="1"/>
</dbReference>
<name>A0AAP8QFE4_BRELA</name>
<sequence length="32" mass="3687">MVHRQVYSVVPPKAEYELTALGEGVRPVIEYR</sequence>
<evidence type="ECO:0000313" key="2">
    <source>
        <dbReference type="EMBL" id="PPB10718.1"/>
    </source>
</evidence>
<reference evidence="2 3" key="1">
    <citation type="submission" date="2018-02" db="EMBL/GenBank/DDBJ databases">
        <title>Comparative analysis of genomes of three Brevibacillus laterosporus strains producers of potent antimicrobials isolated from silage.</title>
        <authorList>
            <person name="Kojic M."/>
            <person name="Miljkovic M."/>
            <person name="Studholme D."/>
            <person name="Filipic B."/>
        </authorList>
    </citation>
    <scope>NUCLEOTIDE SEQUENCE [LARGE SCALE GENOMIC DNA]</scope>
    <source>
        <strain evidence="2 3">BGSP11</strain>
    </source>
</reference>
<protein>
    <recommendedName>
        <fullName evidence="1">HTH hxlR-type domain-containing protein</fullName>
    </recommendedName>
</protein>
<organism evidence="2 3">
    <name type="scientific">Brevibacillus laterosporus</name>
    <name type="common">Bacillus laterosporus</name>
    <dbReference type="NCBI Taxonomy" id="1465"/>
    <lineage>
        <taxon>Bacteria</taxon>
        <taxon>Bacillati</taxon>
        <taxon>Bacillota</taxon>
        <taxon>Bacilli</taxon>
        <taxon>Bacillales</taxon>
        <taxon>Paenibacillaceae</taxon>
        <taxon>Brevibacillus</taxon>
    </lineage>
</organism>
<dbReference type="PROSITE" id="PS51118">
    <property type="entry name" value="HTH_HXLR"/>
    <property type="match status" value="1"/>
</dbReference>